<sequence length="55" mass="5977">MQVSIGSYPNTDPATDQLWKVRIGVSSRSQEALDEALRALQSAVPDLLPQPPMTP</sequence>
<evidence type="ECO:0000259" key="1">
    <source>
        <dbReference type="Pfam" id="PF24102"/>
    </source>
</evidence>
<dbReference type="AlphaFoldDB" id="A0A699YLR3"/>
<dbReference type="Proteomes" id="UP000485058">
    <property type="component" value="Unassembled WGS sequence"/>
</dbReference>
<proteinExistence type="predicted"/>
<keyword evidence="3" id="KW-1185">Reference proteome</keyword>
<evidence type="ECO:0000313" key="3">
    <source>
        <dbReference type="Proteomes" id="UP000485058"/>
    </source>
</evidence>
<comment type="caution">
    <text evidence="2">The sequence shown here is derived from an EMBL/GenBank/DDBJ whole genome shotgun (WGS) entry which is preliminary data.</text>
</comment>
<dbReference type="InterPro" id="IPR056596">
    <property type="entry name" value="FLAD1_M"/>
</dbReference>
<feature type="domain" description="FAD synthase middle" evidence="1">
    <location>
        <begin position="2"/>
        <end position="46"/>
    </location>
</feature>
<protein>
    <recommendedName>
        <fullName evidence="1">FAD synthase middle domain-containing protein</fullName>
    </recommendedName>
</protein>
<dbReference type="Pfam" id="PF24102">
    <property type="entry name" value="FLAD1_M"/>
    <property type="match status" value="1"/>
</dbReference>
<evidence type="ECO:0000313" key="2">
    <source>
        <dbReference type="EMBL" id="GFH10451.1"/>
    </source>
</evidence>
<gene>
    <name evidence="2" type="ORF">HaLaN_05763</name>
</gene>
<accession>A0A699YLR3</accession>
<reference evidence="2 3" key="1">
    <citation type="submission" date="2020-02" db="EMBL/GenBank/DDBJ databases">
        <title>Draft genome sequence of Haematococcus lacustris strain NIES-144.</title>
        <authorList>
            <person name="Morimoto D."/>
            <person name="Nakagawa S."/>
            <person name="Yoshida T."/>
            <person name="Sawayama S."/>
        </authorList>
    </citation>
    <scope>NUCLEOTIDE SEQUENCE [LARGE SCALE GENOMIC DNA]</scope>
    <source>
        <strain evidence="2 3">NIES-144</strain>
    </source>
</reference>
<organism evidence="2 3">
    <name type="scientific">Haematococcus lacustris</name>
    <name type="common">Green alga</name>
    <name type="synonym">Haematococcus pluvialis</name>
    <dbReference type="NCBI Taxonomy" id="44745"/>
    <lineage>
        <taxon>Eukaryota</taxon>
        <taxon>Viridiplantae</taxon>
        <taxon>Chlorophyta</taxon>
        <taxon>core chlorophytes</taxon>
        <taxon>Chlorophyceae</taxon>
        <taxon>CS clade</taxon>
        <taxon>Chlamydomonadales</taxon>
        <taxon>Haematococcaceae</taxon>
        <taxon>Haematococcus</taxon>
    </lineage>
</organism>
<name>A0A699YLR3_HAELA</name>
<dbReference type="EMBL" id="BLLF01000315">
    <property type="protein sequence ID" value="GFH10451.1"/>
    <property type="molecule type" value="Genomic_DNA"/>
</dbReference>